<sequence length="88" mass="10032">MISSLVVNFTIGELEERLMLSGLHTVADIFCCCCGQIVGWKYESAHERNQKYKEGKFVLERGRIVDEMDFSTEFRIESCVSMSDAENA</sequence>
<keyword evidence="7" id="KW-1185">Reference proteome</keyword>
<feature type="domain" description="Yippee" evidence="5">
    <location>
        <begin position="1"/>
        <end position="68"/>
    </location>
</feature>
<organism evidence="6 7">
    <name type="scientific">Glycine soja</name>
    <name type="common">Wild soybean</name>
    <dbReference type="NCBI Taxonomy" id="3848"/>
    <lineage>
        <taxon>Eukaryota</taxon>
        <taxon>Viridiplantae</taxon>
        <taxon>Streptophyta</taxon>
        <taxon>Embryophyta</taxon>
        <taxon>Tracheophyta</taxon>
        <taxon>Spermatophyta</taxon>
        <taxon>Magnoliopsida</taxon>
        <taxon>eudicotyledons</taxon>
        <taxon>Gunneridae</taxon>
        <taxon>Pentapetalae</taxon>
        <taxon>rosids</taxon>
        <taxon>fabids</taxon>
        <taxon>Fabales</taxon>
        <taxon>Fabaceae</taxon>
        <taxon>Papilionoideae</taxon>
        <taxon>50 kb inversion clade</taxon>
        <taxon>NPAAA clade</taxon>
        <taxon>indigoferoid/millettioid clade</taxon>
        <taxon>Phaseoleae</taxon>
        <taxon>Glycine</taxon>
        <taxon>Glycine subgen. Soja</taxon>
    </lineage>
</organism>
<dbReference type="GO" id="GO:0046872">
    <property type="term" value="F:metal ion binding"/>
    <property type="evidence" value="ECO:0007669"/>
    <property type="project" value="UniProtKB-KW"/>
</dbReference>
<dbReference type="Proteomes" id="UP000289340">
    <property type="component" value="Chromosome 12"/>
</dbReference>
<evidence type="ECO:0000313" key="7">
    <source>
        <dbReference type="Proteomes" id="UP000289340"/>
    </source>
</evidence>
<dbReference type="PANTHER" id="PTHR13848">
    <property type="entry name" value="PROTEIN YIPPEE-LIKE CG15309-RELATED"/>
    <property type="match status" value="1"/>
</dbReference>
<accession>A0A445HR00</accession>
<protein>
    <recommendedName>
        <fullName evidence="4">Protein yippee-like</fullName>
    </recommendedName>
</protein>
<dbReference type="InterPro" id="IPR004910">
    <property type="entry name" value="Yippee/Mis18/Cereblon"/>
</dbReference>
<keyword evidence="2" id="KW-0479">Metal-binding</keyword>
<keyword evidence="3" id="KW-0862">Zinc</keyword>
<proteinExistence type="inferred from homology"/>
<dbReference type="EMBL" id="QZWG01000012">
    <property type="protein sequence ID" value="RZB76092.1"/>
    <property type="molecule type" value="Genomic_DNA"/>
</dbReference>
<comment type="similarity">
    <text evidence="1 4">Belongs to the yippee family.</text>
</comment>
<dbReference type="Pfam" id="PF03226">
    <property type="entry name" value="Yippee-Mis18"/>
    <property type="match status" value="1"/>
</dbReference>
<dbReference type="InterPro" id="IPR039058">
    <property type="entry name" value="Yippee_fam"/>
</dbReference>
<dbReference type="AlphaFoldDB" id="A0A445HR00"/>
<evidence type="ECO:0000256" key="1">
    <source>
        <dbReference type="ARBA" id="ARBA00005613"/>
    </source>
</evidence>
<reference evidence="6 7" key="1">
    <citation type="submission" date="2018-09" db="EMBL/GenBank/DDBJ databases">
        <title>A high-quality reference genome of wild soybean provides a powerful tool to mine soybean genomes.</title>
        <authorList>
            <person name="Xie M."/>
            <person name="Chung C.Y.L."/>
            <person name="Li M.-W."/>
            <person name="Wong F.-L."/>
            <person name="Chan T.-F."/>
            <person name="Lam H.-M."/>
        </authorList>
    </citation>
    <scope>NUCLEOTIDE SEQUENCE [LARGE SCALE GENOMIC DNA]</scope>
    <source>
        <strain evidence="7">cv. W05</strain>
        <tissue evidence="6">Hypocotyl of etiolated seedlings</tissue>
    </source>
</reference>
<evidence type="ECO:0000313" key="6">
    <source>
        <dbReference type="EMBL" id="RZB76092.1"/>
    </source>
</evidence>
<evidence type="ECO:0000256" key="2">
    <source>
        <dbReference type="ARBA" id="ARBA00022723"/>
    </source>
</evidence>
<gene>
    <name evidence="6" type="ORF">D0Y65_034546</name>
</gene>
<name>A0A445HR00_GLYSO</name>
<evidence type="ECO:0000256" key="4">
    <source>
        <dbReference type="RuleBase" id="RU110713"/>
    </source>
</evidence>
<dbReference type="InterPro" id="IPR034751">
    <property type="entry name" value="Yippee"/>
</dbReference>
<comment type="caution">
    <text evidence="6">The sequence shown here is derived from an EMBL/GenBank/DDBJ whole genome shotgun (WGS) entry which is preliminary data.</text>
</comment>
<evidence type="ECO:0000256" key="3">
    <source>
        <dbReference type="ARBA" id="ARBA00022833"/>
    </source>
</evidence>
<dbReference type="PROSITE" id="PS51792">
    <property type="entry name" value="YIPPEE"/>
    <property type="match status" value="1"/>
</dbReference>
<evidence type="ECO:0000259" key="5">
    <source>
        <dbReference type="PROSITE" id="PS51792"/>
    </source>
</evidence>